<reference evidence="1" key="1">
    <citation type="submission" date="2019-08" db="EMBL/GenBank/DDBJ databases">
        <authorList>
            <person name="Kucharzyk K."/>
            <person name="Murdoch R.W."/>
            <person name="Higgins S."/>
            <person name="Loffler F."/>
        </authorList>
    </citation>
    <scope>NUCLEOTIDE SEQUENCE</scope>
</reference>
<organism evidence="1">
    <name type="scientific">bioreactor metagenome</name>
    <dbReference type="NCBI Taxonomy" id="1076179"/>
    <lineage>
        <taxon>unclassified sequences</taxon>
        <taxon>metagenomes</taxon>
        <taxon>ecological metagenomes</taxon>
    </lineage>
</organism>
<gene>
    <name evidence="1" type="ORF">SDC9_211231</name>
</gene>
<accession>A0A645JJQ5</accession>
<name>A0A645JJQ5_9ZZZZ</name>
<dbReference type="AlphaFoldDB" id="A0A645JJQ5"/>
<protein>
    <submittedName>
        <fullName evidence="1">Uncharacterized protein</fullName>
    </submittedName>
</protein>
<sequence>MPFQFRIEYAALQVTGFALADIARHISPVPDAYNILPSMFHLIYSAVKRKMVILLAPVSNHPVNSIIDLIKPEFDLPDIRLAQQDIKNIRLNSRDTFSWPQAAAYRAIDLFENPISFRTSIYVIN</sequence>
<comment type="caution">
    <text evidence="1">The sequence shown here is derived from an EMBL/GenBank/DDBJ whole genome shotgun (WGS) entry which is preliminary data.</text>
</comment>
<proteinExistence type="predicted"/>
<evidence type="ECO:0000313" key="1">
    <source>
        <dbReference type="EMBL" id="MPN63472.1"/>
    </source>
</evidence>
<dbReference type="EMBL" id="VSSQ01142955">
    <property type="protein sequence ID" value="MPN63472.1"/>
    <property type="molecule type" value="Genomic_DNA"/>
</dbReference>